<dbReference type="Proteomes" id="UP000261680">
    <property type="component" value="Unplaced"/>
</dbReference>
<dbReference type="AlphaFoldDB" id="A0A8M1FB77"/>
<dbReference type="KEGG" id="umr:103671195"/>
<keyword evidence="2" id="KW-1185">Reference proteome</keyword>
<name>A0A8M1FB77_URSMA</name>
<evidence type="ECO:0000313" key="3">
    <source>
        <dbReference type="RefSeq" id="XP_040479465.1"/>
    </source>
</evidence>
<proteinExistence type="predicted"/>
<dbReference type="RefSeq" id="XP_040479465.1">
    <property type="nucleotide sequence ID" value="XM_040623531.1"/>
</dbReference>
<sequence>MPRRVSEGCGSAQPPIGRLANRRPRGQRAGQPPTPPPPPGQWRGCGLRRSPSRTLVPGPPAPAQPEGLRAEEAGRRVGAPLLFAGVGLSPPSRAGAPRERARSPVPRLCAWTPGRPPKTDCDGRKAGVEIRARIRDFATRPIKVYQDACGCE</sequence>
<dbReference type="GeneID" id="103671195"/>
<feature type="region of interest" description="Disordered" evidence="1">
    <location>
        <begin position="1"/>
        <end position="124"/>
    </location>
</feature>
<organism evidence="2 3">
    <name type="scientific">Ursus maritimus</name>
    <name type="common">Polar bear</name>
    <name type="synonym">Thalarctos maritimus</name>
    <dbReference type="NCBI Taxonomy" id="29073"/>
    <lineage>
        <taxon>Eukaryota</taxon>
        <taxon>Metazoa</taxon>
        <taxon>Chordata</taxon>
        <taxon>Craniata</taxon>
        <taxon>Vertebrata</taxon>
        <taxon>Euteleostomi</taxon>
        <taxon>Mammalia</taxon>
        <taxon>Eutheria</taxon>
        <taxon>Laurasiatheria</taxon>
        <taxon>Carnivora</taxon>
        <taxon>Caniformia</taxon>
        <taxon>Ursidae</taxon>
        <taxon>Ursus</taxon>
    </lineage>
</organism>
<accession>A0A8M1FB77</accession>
<evidence type="ECO:0000313" key="2">
    <source>
        <dbReference type="Proteomes" id="UP000261680"/>
    </source>
</evidence>
<gene>
    <name evidence="3" type="primary">LOC103671195</name>
</gene>
<evidence type="ECO:0000256" key="1">
    <source>
        <dbReference type="SAM" id="MobiDB-lite"/>
    </source>
</evidence>
<protein>
    <submittedName>
        <fullName evidence="3">Atherin-like isoform X1</fullName>
    </submittedName>
</protein>
<reference evidence="3" key="1">
    <citation type="submission" date="2025-08" db="UniProtKB">
        <authorList>
            <consortium name="RefSeq"/>
        </authorList>
    </citation>
    <scope>IDENTIFICATION</scope>
    <source>
        <tissue evidence="3">Whole blood</tissue>
    </source>
</reference>